<keyword evidence="8 9" id="KW-0238">DNA-binding</keyword>
<keyword evidence="7 9" id="KW-0067">ATP-binding</keyword>
<sequence>MFLEKISLSNFKNYEEATYTFSPQVNCIVGENGSGKTNLLDAIYFLALSKSSIHHQDALNINHESEFMLIDGIFNKKDRTNQITCSIQRGQRKILMHEKKPYERISEHIGQFPVVLIAPDDTELIKEGSEDRRRFFDGVLAQMDNEYLNDYQQYNRILEQRNSLLKIFADRNFIDQDLLDTYSDPLVKLALRIYKQRRSFVDTFLPIFKKHYLVISEGREEVEIIYESEVASGEFPQEFRLNRQTDVRAQRTTKGIHKDDYVFEIDSYPIKKFGSQGQQKSFVMALRLAQFEMIETLKETKPILLLDDIFDKLDDRRINSLIESINNNTFGQVFITDARPERTQKILEDVKAEVKYFTINHKHKPVDF</sequence>
<evidence type="ECO:0000256" key="10">
    <source>
        <dbReference type="RuleBase" id="RU000578"/>
    </source>
</evidence>
<name>A0ABW5JEP6_9BACT</name>
<dbReference type="Gene3D" id="1.20.1050.90">
    <property type="entry name" value="RecF/RecN/SMC, N-terminal domain"/>
    <property type="match status" value="1"/>
</dbReference>
<comment type="similarity">
    <text evidence="2 9 10">Belongs to the RecF family.</text>
</comment>
<comment type="subcellular location">
    <subcellularLocation>
        <location evidence="1 9 10">Cytoplasm</location>
    </subcellularLocation>
</comment>
<evidence type="ECO:0000256" key="1">
    <source>
        <dbReference type="ARBA" id="ARBA00004496"/>
    </source>
</evidence>
<dbReference type="SUPFAM" id="SSF52540">
    <property type="entry name" value="P-loop containing nucleoside triphosphate hydrolases"/>
    <property type="match status" value="1"/>
</dbReference>
<dbReference type="Proteomes" id="UP001597510">
    <property type="component" value="Unassembled WGS sequence"/>
</dbReference>
<keyword evidence="13" id="KW-1185">Reference proteome</keyword>
<dbReference type="Pfam" id="PF02463">
    <property type="entry name" value="SMC_N"/>
    <property type="match status" value="1"/>
</dbReference>
<keyword evidence="9 10" id="KW-0742">SOS response</keyword>
<evidence type="ECO:0000256" key="4">
    <source>
        <dbReference type="ARBA" id="ARBA00022490"/>
    </source>
</evidence>
<evidence type="ECO:0000313" key="12">
    <source>
        <dbReference type="EMBL" id="MFD2523819.1"/>
    </source>
</evidence>
<feature type="domain" description="RecF/RecN/SMC N-terminal" evidence="11">
    <location>
        <begin position="2"/>
        <end position="346"/>
    </location>
</feature>
<dbReference type="InterPro" id="IPR027417">
    <property type="entry name" value="P-loop_NTPase"/>
</dbReference>
<dbReference type="InterPro" id="IPR042174">
    <property type="entry name" value="RecF_2"/>
</dbReference>
<dbReference type="InterPro" id="IPR003395">
    <property type="entry name" value="RecF/RecN/SMC_N"/>
</dbReference>
<keyword evidence="6 9" id="KW-0547">Nucleotide-binding</keyword>
<comment type="function">
    <text evidence="9 10">The RecF protein is involved in DNA metabolism; it is required for DNA replication and normal SOS inducibility. RecF binds preferentially to single-stranded, linear DNA. It also seems to bind ATP.</text>
</comment>
<dbReference type="Gene3D" id="3.40.50.300">
    <property type="entry name" value="P-loop containing nucleotide triphosphate hydrolases"/>
    <property type="match status" value="1"/>
</dbReference>
<protein>
    <recommendedName>
        <fullName evidence="3 9">DNA replication and repair protein RecF</fullName>
    </recommendedName>
</protein>
<evidence type="ECO:0000256" key="9">
    <source>
        <dbReference type="HAMAP-Rule" id="MF_00365"/>
    </source>
</evidence>
<dbReference type="InterPro" id="IPR001238">
    <property type="entry name" value="DNA-binding_RecF"/>
</dbReference>
<reference evidence="13" key="1">
    <citation type="journal article" date="2019" name="Int. J. Syst. Evol. Microbiol.">
        <title>The Global Catalogue of Microorganisms (GCM) 10K type strain sequencing project: providing services to taxonomists for standard genome sequencing and annotation.</title>
        <authorList>
            <consortium name="The Broad Institute Genomics Platform"/>
            <consortium name="The Broad Institute Genome Sequencing Center for Infectious Disease"/>
            <person name="Wu L."/>
            <person name="Ma J."/>
        </authorList>
    </citation>
    <scope>NUCLEOTIDE SEQUENCE [LARGE SCALE GENOMIC DNA]</scope>
    <source>
        <strain evidence="13">KCTC 52344</strain>
    </source>
</reference>
<dbReference type="InterPro" id="IPR018078">
    <property type="entry name" value="DNA-binding_RecF_CS"/>
</dbReference>
<dbReference type="PANTHER" id="PTHR32182">
    <property type="entry name" value="DNA REPLICATION AND REPAIR PROTEIN RECF"/>
    <property type="match status" value="1"/>
</dbReference>
<keyword evidence="9 10" id="KW-0234">DNA repair</keyword>
<feature type="binding site" evidence="9">
    <location>
        <begin position="30"/>
        <end position="37"/>
    </location>
    <ligand>
        <name>ATP</name>
        <dbReference type="ChEBI" id="CHEBI:30616"/>
    </ligand>
</feature>
<dbReference type="HAMAP" id="MF_00365">
    <property type="entry name" value="RecF"/>
    <property type="match status" value="1"/>
</dbReference>
<dbReference type="PROSITE" id="PS00617">
    <property type="entry name" value="RECF_1"/>
    <property type="match status" value="1"/>
</dbReference>
<dbReference type="NCBIfam" id="TIGR00611">
    <property type="entry name" value="recf"/>
    <property type="match status" value="1"/>
</dbReference>
<evidence type="ECO:0000256" key="7">
    <source>
        <dbReference type="ARBA" id="ARBA00022840"/>
    </source>
</evidence>
<keyword evidence="5 9" id="KW-0235">DNA replication</keyword>
<proteinExistence type="inferred from homology"/>
<dbReference type="RefSeq" id="WP_340234134.1">
    <property type="nucleotide sequence ID" value="NZ_JBBEWC010000001.1"/>
</dbReference>
<keyword evidence="4 9" id="KW-0963">Cytoplasm</keyword>
<dbReference type="PANTHER" id="PTHR32182:SF0">
    <property type="entry name" value="DNA REPLICATION AND REPAIR PROTEIN RECF"/>
    <property type="match status" value="1"/>
</dbReference>
<gene>
    <name evidence="9 12" type="primary">recF</name>
    <name evidence="12" type="ORF">ACFSR2_23160</name>
</gene>
<keyword evidence="9 10" id="KW-0227">DNA damage</keyword>
<evidence type="ECO:0000256" key="6">
    <source>
        <dbReference type="ARBA" id="ARBA00022741"/>
    </source>
</evidence>
<evidence type="ECO:0000313" key="13">
    <source>
        <dbReference type="Proteomes" id="UP001597510"/>
    </source>
</evidence>
<dbReference type="EMBL" id="JBHULC010000038">
    <property type="protein sequence ID" value="MFD2523819.1"/>
    <property type="molecule type" value="Genomic_DNA"/>
</dbReference>
<evidence type="ECO:0000256" key="8">
    <source>
        <dbReference type="ARBA" id="ARBA00023125"/>
    </source>
</evidence>
<comment type="caution">
    <text evidence="12">The sequence shown here is derived from an EMBL/GenBank/DDBJ whole genome shotgun (WGS) entry which is preliminary data.</text>
</comment>
<dbReference type="PROSITE" id="PS00618">
    <property type="entry name" value="RECF_2"/>
    <property type="match status" value="1"/>
</dbReference>
<evidence type="ECO:0000256" key="3">
    <source>
        <dbReference type="ARBA" id="ARBA00020170"/>
    </source>
</evidence>
<evidence type="ECO:0000256" key="5">
    <source>
        <dbReference type="ARBA" id="ARBA00022705"/>
    </source>
</evidence>
<accession>A0ABW5JEP6</accession>
<organism evidence="12 13">
    <name type="scientific">Emticicia soli</name>
    <dbReference type="NCBI Taxonomy" id="2027878"/>
    <lineage>
        <taxon>Bacteria</taxon>
        <taxon>Pseudomonadati</taxon>
        <taxon>Bacteroidota</taxon>
        <taxon>Cytophagia</taxon>
        <taxon>Cytophagales</taxon>
        <taxon>Leadbetterellaceae</taxon>
        <taxon>Emticicia</taxon>
    </lineage>
</organism>
<evidence type="ECO:0000256" key="2">
    <source>
        <dbReference type="ARBA" id="ARBA00008016"/>
    </source>
</evidence>
<evidence type="ECO:0000259" key="11">
    <source>
        <dbReference type="Pfam" id="PF02463"/>
    </source>
</evidence>